<name>A0A6J5LH03_9CAUD</name>
<dbReference type="EMBL" id="LR796277">
    <property type="protein sequence ID" value="CAB4133884.1"/>
    <property type="molecule type" value="Genomic_DNA"/>
</dbReference>
<accession>A0A6J5LH03</accession>
<feature type="coiled-coil region" evidence="1">
    <location>
        <begin position="104"/>
        <end position="131"/>
    </location>
</feature>
<sequence length="131" mass="15099">MAIKKEINWEMVELYVKSGCSQTKIAESLFIDCDTLRARVKQKYGIDYSVFSASLRSEGDMLIEAQQFQKAMKGYWPALQWLGKVRLGQREPEMLNQLATNQASIDQTHEIMRLQHRIAELEANADKSETE</sequence>
<reference evidence="2" key="1">
    <citation type="submission" date="2020-04" db="EMBL/GenBank/DDBJ databases">
        <authorList>
            <person name="Chiriac C."/>
            <person name="Salcher M."/>
            <person name="Ghai R."/>
            <person name="Kavagutti S V."/>
        </authorList>
    </citation>
    <scope>NUCLEOTIDE SEQUENCE</scope>
</reference>
<protein>
    <submittedName>
        <fullName evidence="2">Uncharacterized protein</fullName>
    </submittedName>
</protein>
<proteinExistence type="predicted"/>
<keyword evidence="1" id="KW-0175">Coiled coil</keyword>
<gene>
    <name evidence="2" type="ORF">UFOVP264_54</name>
</gene>
<evidence type="ECO:0000256" key="1">
    <source>
        <dbReference type="SAM" id="Coils"/>
    </source>
</evidence>
<organism evidence="2">
    <name type="scientific">uncultured Caudovirales phage</name>
    <dbReference type="NCBI Taxonomy" id="2100421"/>
    <lineage>
        <taxon>Viruses</taxon>
        <taxon>Duplodnaviria</taxon>
        <taxon>Heunggongvirae</taxon>
        <taxon>Uroviricota</taxon>
        <taxon>Caudoviricetes</taxon>
        <taxon>Peduoviridae</taxon>
        <taxon>Maltschvirus</taxon>
        <taxon>Maltschvirus maltsch</taxon>
    </lineage>
</organism>
<evidence type="ECO:0000313" key="2">
    <source>
        <dbReference type="EMBL" id="CAB4133884.1"/>
    </source>
</evidence>